<dbReference type="RefSeq" id="WP_207692064.1">
    <property type="nucleotide sequence ID" value="NZ_CP061799.1"/>
</dbReference>
<evidence type="ECO:0000256" key="2">
    <source>
        <dbReference type="ARBA" id="ARBA00022676"/>
    </source>
</evidence>
<feature type="domain" description="Glycosyltransferase 2-like" evidence="4">
    <location>
        <begin position="319"/>
        <end position="429"/>
    </location>
</feature>
<dbReference type="Pfam" id="PF13641">
    <property type="entry name" value="Glyco_tranf_2_3"/>
    <property type="match status" value="1"/>
</dbReference>
<evidence type="ECO:0000313" key="5">
    <source>
        <dbReference type="EMBL" id="QTA80415.1"/>
    </source>
</evidence>
<reference evidence="5" key="1">
    <citation type="journal article" date="2021" name="Microb. Physiol.">
        <title>Proteogenomic Insights into the Physiology of Marine, Sulfate-Reducing, Filamentous Desulfonema limicola and Desulfonema magnum.</title>
        <authorList>
            <person name="Schnaars V."/>
            <person name="Wohlbrand L."/>
            <person name="Scheve S."/>
            <person name="Hinrichs C."/>
            <person name="Reinhardt R."/>
            <person name="Rabus R."/>
        </authorList>
    </citation>
    <scope>NUCLEOTIDE SEQUENCE</scope>
    <source>
        <strain evidence="5">5ac10</strain>
    </source>
</reference>
<dbReference type="GO" id="GO:0016757">
    <property type="term" value="F:glycosyltransferase activity"/>
    <property type="evidence" value="ECO:0007669"/>
    <property type="project" value="UniProtKB-KW"/>
</dbReference>
<gene>
    <name evidence="5" type="ORF">dnl_27180</name>
</gene>
<evidence type="ECO:0000256" key="1">
    <source>
        <dbReference type="ARBA" id="ARBA00006739"/>
    </source>
</evidence>
<comment type="similarity">
    <text evidence="1">Belongs to the glycosyltransferase 2 family.</text>
</comment>
<dbReference type="AlphaFoldDB" id="A0A975GGK2"/>
<dbReference type="Pfam" id="PF00535">
    <property type="entry name" value="Glycos_transf_2"/>
    <property type="match status" value="1"/>
</dbReference>
<evidence type="ECO:0000259" key="4">
    <source>
        <dbReference type="Pfam" id="PF00535"/>
    </source>
</evidence>
<sequence>MTDNFFLNNLRIDVFIVVYKPDFELFRRQLESIISQSKTLFNLYVWDNNEDIMVSNQLESICNEYSKDFISNRILGKGKNLGFGIGHNNLMEISYSYWILILNQEVLLEPECIDSLIEFAKTDTKSCAWEMRQIPYEHPKMYDPVTLETPWVSCAACLFRRSAFEKVRGFDPHIFMYGEDVDISWRLRYAGWKLRYIPKSAVIHNTYDFPGEIKPLQVIGGTLTNLCLRARFGNYIDIIKGILMLIIEISMPESFPGRRKMLIKNLSKFYNDFSYFRDKSDINRKKFAPAFSGWNYSLHREGAFYKFKKNMSQTYPLVSILIRTSGRTEWLREALLSVRNQTYPNIETIVVEDGPPLSEKMISNEFLPLMNIRYYSTGKKIGRSAAGNIALDRANGDYFNFLDDDDVLFADHVQVLIQTVTEHNKKGAYSLAWETPIRIISDNPLKYKEETYYIRHRQSFSRIALWHENYMPIQSVLFCRSLYEKYGGFFEDMEQLEDWNLWTRYTLDNDFCFVEKCTSKYRIFSDFNIQKKRQKKLDQAYRKALEKQKEMLFTTDPRTISELIEDYIHKQAIFCLTHIQLRYFAKKTFFGRQIISCRGYFQHILIWLKKRLNG</sequence>
<dbReference type="KEGG" id="dli:dnl_27180"/>
<dbReference type="InterPro" id="IPR001173">
    <property type="entry name" value="Glyco_trans_2-like"/>
</dbReference>
<keyword evidence="2" id="KW-0328">Glycosyltransferase</keyword>
<name>A0A975GGK2_9BACT</name>
<protein>
    <submittedName>
        <fullName evidence="5">Glycosyl transferase, family II</fullName>
    </submittedName>
</protein>
<keyword evidence="6" id="KW-1185">Reference proteome</keyword>
<dbReference type="InterPro" id="IPR029044">
    <property type="entry name" value="Nucleotide-diphossugar_trans"/>
</dbReference>
<accession>A0A975GGK2</accession>
<dbReference type="PANTHER" id="PTHR43179:SF12">
    <property type="entry name" value="GALACTOFURANOSYLTRANSFERASE GLFT2"/>
    <property type="match status" value="1"/>
</dbReference>
<dbReference type="SUPFAM" id="SSF53448">
    <property type="entry name" value="Nucleotide-diphospho-sugar transferases"/>
    <property type="match status" value="2"/>
</dbReference>
<dbReference type="Proteomes" id="UP000663720">
    <property type="component" value="Chromosome"/>
</dbReference>
<dbReference type="EMBL" id="CP061799">
    <property type="protein sequence ID" value="QTA80415.1"/>
    <property type="molecule type" value="Genomic_DNA"/>
</dbReference>
<proteinExistence type="inferred from homology"/>
<dbReference type="PANTHER" id="PTHR43179">
    <property type="entry name" value="RHAMNOSYLTRANSFERASE WBBL"/>
    <property type="match status" value="1"/>
</dbReference>
<evidence type="ECO:0000256" key="3">
    <source>
        <dbReference type="ARBA" id="ARBA00022679"/>
    </source>
</evidence>
<evidence type="ECO:0000313" key="6">
    <source>
        <dbReference type="Proteomes" id="UP000663720"/>
    </source>
</evidence>
<keyword evidence="3 5" id="KW-0808">Transferase</keyword>
<organism evidence="5 6">
    <name type="scientific">Desulfonema limicola</name>
    <dbReference type="NCBI Taxonomy" id="45656"/>
    <lineage>
        <taxon>Bacteria</taxon>
        <taxon>Pseudomonadati</taxon>
        <taxon>Thermodesulfobacteriota</taxon>
        <taxon>Desulfobacteria</taxon>
        <taxon>Desulfobacterales</taxon>
        <taxon>Desulfococcaceae</taxon>
        <taxon>Desulfonema</taxon>
    </lineage>
</organism>
<dbReference type="Gene3D" id="3.90.550.10">
    <property type="entry name" value="Spore Coat Polysaccharide Biosynthesis Protein SpsA, Chain A"/>
    <property type="match status" value="2"/>
</dbReference>